<keyword evidence="8" id="KW-1185">Reference proteome</keyword>
<evidence type="ECO:0000256" key="4">
    <source>
        <dbReference type="ARBA" id="ARBA00022989"/>
    </source>
</evidence>
<feature type="transmembrane region" description="Helical" evidence="6">
    <location>
        <begin position="128"/>
        <end position="147"/>
    </location>
</feature>
<proteinExistence type="predicted"/>
<evidence type="ECO:0000313" key="7">
    <source>
        <dbReference type="EMBL" id="MBK1697768.1"/>
    </source>
</evidence>
<evidence type="ECO:0000256" key="1">
    <source>
        <dbReference type="ARBA" id="ARBA00004651"/>
    </source>
</evidence>
<feature type="transmembrane region" description="Helical" evidence="6">
    <location>
        <begin position="194"/>
        <end position="215"/>
    </location>
</feature>
<dbReference type="Pfam" id="PF09678">
    <property type="entry name" value="Caa3_CtaG"/>
    <property type="match status" value="1"/>
</dbReference>
<keyword evidence="5 6" id="KW-0472">Membrane</keyword>
<evidence type="ECO:0000256" key="3">
    <source>
        <dbReference type="ARBA" id="ARBA00022692"/>
    </source>
</evidence>
<comment type="subcellular location">
    <subcellularLocation>
        <location evidence="1">Cell membrane</location>
        <topology evidence="1">Multi-pass membrane protein</topology>
    </subcellularLocation>
</comment>
<evidence type="ECO:0000256" key="6">
    <source>
        <dbReference type="SAM" id="Phobius"/>
    </source>
</evidence>
<feature type="transmembrane region" description="Helical" evidence="6">
    <location>
        <begin position="280"/>
        <end position="301"/>
    </location>
</feature>
<feature type="transmembrane region" description="Helical" evidence="6">
    <location>
        <begin position="53"/>
        <end position="69"/>
    </location>
</feature>
<reference evidence="7" key="1">
    <citation type="submission" date="2017-08" db="EMBL/GenBank/DDBJ databases">
        <authorList>
            <person name="Imhoff J.F."/>
            <person name="Rahn T."/>
            <person name="Kuenzel S."/>
            <person name="Neulinger S.C."/>
        </authorList>
    </citation>
    <scope>NUCLEOTIDE SEQUENCE</scope>
    <source>
        <strain evidence="7">DSM 9154</strain>
    </source>
</reference>
<keyword evidence="3 6" id="KW-0812">Transmembrane</keyword>
<dbReference type="AlphaFoldDB" id="A0A934V0E6"/>
<dbReference type="EMBL" id="NRRE01000026">
    <property type="protein sequence ID" value="MBK1697768.1"/>
    <property type="molecule type" value="Genomic_DNA"/>
</dbReference>
<dbReference type="GO" id="GO:0005886">
    <property type="term" value="C:plasma membrane"/>
    <property type="evidence" value="ECO:0007669"/>
    <property type="project" value="UniProtKB-SubCell"/>
</dbReference>
<dbReference type="InterPro" id="IPR019108">
    <property type="entry name" value="Caa3_assmbl_CtaG-rel"/>
</dbReference>
<evidence type="ECO:0000256" key="2">
    <source>
        <dbReference type="ARBA" id="ARBA00022475"/>
    </source>
</evidence>
<gene>
    <name evidence="7" type="ORF">CKO21_10995</name>
</gene>
<organism evidence="7 8">
    <name type="scientific">Rhodovibrio salinarum</name>
    <dbReference type="NCBI Taxonomy" id="1087"/>
    <lineage>
        <taxon>Bacteria</taxon>
        <taxon>Pseudomonadati</taxon>
        <taxon>Pseudomonadota</taxon>
        <taxon>Alphaproteobacteria</taxon>
        <taxon>Rhodospirillales</taxon>
        <taxon>Rhodovibrionaceae</taxon>
        <taxon>Rhodovibrio</taxon>
    </lineage>
</organism>
<protein>
    <submittedName>
        <fullName evidence="7">Cytochrome c oxidase assembly protein</fullName>
    </submittedName>
</protein>
<feature type="transmembrane region" description="Helical" evidence="6">
    <location>
        <begin position="89"/>
        <end position="108"/>
    </location>
</feature>
<feature type="transmembrane region" description="Helical" evidence="6">
    <location>
        <begin position="21"/>
        <end position="41"/>
    </location>
</feature>
<feature type="transmembrane region" description="Helical" evidence="6">
    <location>
        <begin position="159"/>
        <end position="182"/>
    </location>
</feature>
<accession>A0A934V0E6</accession>
<evidence type="ECO:0000256" key="5">
    <source>
        <dbReference type="ARBA" id="ARBA00023136"/>
    </source>
</evidence>
<keyword evidence="4 6" id="KW-1133">Transmembrane helix</keyword>
<reference evidence="7" key="2">
    <citation type="journal article" date="2020" name="Microorganisms">
        <title>Osmotic Adaptation and Compatible Solute Biosynthesis of Phototrophic Bacteria as Revealed from Genome Analyses.</title>
        <authorList>
            <person name="Imhoff J.F."/>
            <person name="Rahn T."/>
            <person name="Kunzel S."/>
            <person name="Keller A."/>
            <person name="Neulinger S.C."/>
        </authorList>
    </citation>
    <scope>NUCLEOTIDE SEQUENCE</scope>
    <source>
        <strain evidence="7">DSM 9154</strain>
    </source>
</reference>
<evidence type="ECO:0000313" key="8">
    <source>
        <dbReference type="Proteomes" id="UP000778970"/>
    </source>
</evidence>
<sequence length="309" mass="34353">MALTAQAKHPVAPRPRDAVSAGVYAAILLGGVGLWYVARAYPADMPAVGPYTFYWPVWLATTLSAFWYLRGLRSLAPERRPAVWRRLMFLLGLLALYAAVHTGFEYVAQRMFFLNRAQHVVMHHLGPLLLALSAAGPVILAGGPRWLARLCAHSRVQTVFRWVQQPVIAGVLFVGLFFFWLIPPVHFVAMLDPLWYRVMNWSMILDGILFWALVLDRRPAPPARTGFAARAVLAVAVMFPQIVGGALITFAPMDLFPYYAFCGRLYPSIGPLTDQQYGGLIIWLPPAMMSVIALLVVLANLRRAEAAGR</sequence>
<keyword evidence="2" id="KW-1003">Cell membrane</keyword>
<name>A0A934V0E6_9PROT</name>
<dbReference type="RefSeq" id="WP_081728717.1">
    <property type="nucleotide sequence ID" value="NZ_NRRE01000026.1"/>
</dbReference>
<comment type="caution">
    <text evidence="7">The sequence shown here is derived from an EMBL/GenBank/DDBJ whole genome shotgun (WGS) entry which is preliminary data.</text>
</comment>
<dbReference type="Proteomes" id="UP000778970">
    <property type="component" value="Unassembled WGS sequence"/>
</dbReference>
<feature type="transmembrane region" description="Helical" evidence="6">
    <location>
        <begin position="227"/>
        <end position="251"/>
    </location>
</feature>